<keyword evidence="1" id="KW-0732">Signal</keyword>
<gene>
    <name evidence="2" type="ORF">GCM10023350_47620</name>
</gene>
<comment type="caution">
    <text evidence="2">The sequence shown here is derived from an EMBL/GenBank/DDBJ whole genome shotgun (WGS) entry which is preliminary data.</text>
</comment>
<evidence type="ECO:0000313" key="3">
    <source>
        <dbReference type="Proteomes" id="UP001499882"/>
    </source>
</evidence>
<reference evidence="3" key="1">
    <citation type="journal article" date="2019" name="Int. J. Syst. Evol. Microbiol.">
        <title>The Global Catalogue of Microorganisms (GCM) 10K type strain sequencing project: providing services to taxonomists for standard genome sequencing and annotation.</title>
        <authorList>
            <consortium name="The Broad Institute Genomics Platform"/>
            <consortium name="The Broad Institute Genome Sequencing Center for Infectious Disease"/>
            <person name="Wu L."/>
            <person name="Ma J."/>
        </authorList>
    </citation>
    <scope>NUCLEOTIDE SEQUENCE [LARGE SCALE GENOMIC DNA]</scope>
    <source>
        <strain evidence="3">JCM 18532</strain>
    </source>
</reference>
<accession>A0ABP8ZHL8</accession>
<keyword evidence="3" id="KW-1185">Reference proteome</keyword>
<proteinExistence type="predicted"/>
<evidence type="ECO:0000256" key="1">
    <source>
        <dbReference type="SAM" id="SignalP"/>
    </source>
</evidence>
<dbReference type="PROSITE" id="PS51257">
    <property type="entry name" value="PROKAR_LIPOPROTEIN"/>
    <property type="match status" value="1"/>
</dbReference>
<feature type="chain" id="PRO_5045517194" description="DUF4439 domain-containing protein" evidence="1">
    <location>
        <begin position="27"/>
        <end position="303"/>
    </location>
</feature>
<dbReference type="Proteomes" id="UP001499882">
    <property type="component" value="Unassembled WGS sequence"/>
</dbReference>
<dbReference type="RefSeq" id="WP_345529594.1">
    <property type="nucleotide sequence ID" value="NZ_BAABKN010000032.1"/>
</dbReference>
<name>A0ABP8ZHL8_9ACTN</name>
<protein>
    <recommendedName>
        <fullName evidence="4">DUF4439 domain-containing protein</fullName>
    </recommendedName>
</protein>
<evidence type="ECO:0000313" key="2">
    <source>
        <dbReference type="EMBL" id="GAA4756499.1"/>
    </source>
</evidence>
<organism evidence="2 3">
    <name type="scientific">Nocardioides endophyticus</name>
    <dbReference type="NCBI Taxonomy" id="1353775"/>
    <lineage>
        <taxon>Bacteria</taxon>
        <taxon>Bacillati</taxon>
        <taxon>Actinomycetota</taxon>
        <taxon>Actinomycetes</taxon>
        <taxon>Propionibacteriales</taxon>
        <taxon>Nocardioidaceae</taxon>
        <taxon>Nocardioides</taxon>
    </lineage>
</organism>
<dbReference type="EMBL" id="BAABKN010000032">
    <property type="protein sequence ID" value="GAA4756499.1"/>
    <property type="molecule type" value="Genomic_DNA"/>
</dbReference>
<sequence length="303" mass="31870">MTRRRRRLRQRVVVAVLLAGALLGCSDDSDTPKALADAADSDATALVADGTVDGDEIDGVPRDRVDRLELLLTGVPWSGADSVYVAEGLQEAAADDPTLLADLVEAAGRADDDIHPELRDTVAQLLVDDFHAVIAAYGAPVPTGPSLDPDALSAVLAQVGRSDDVYADFEQAAIDAVQEGLDADLAGVTEAGWDDAMAQAETDWTTPIGTALGTVLGAQCAADDTGCDERIEQTQEFVGRYLRGAAYTRIPVSMLPASLLQASGERLPKISESDPAYDDWQRIVDQYPALDLVPAVEAAATGL</sequence>
<feature type="signal peptide" evidence="1">
    <location>
        <begin position="1"/>
        <end position="26"/>
    </location>
</feature>
<evidence type="ECO:0008006" key="4">
    <source>
        <dbReference type="Google" id="ProtNLM"/>
    </source>
</evidence>